<accession>A0A1Q6F758</accession>
<dbReference type="NCBIfam" id="NF002199">
    <property type="entry name" value="PRK01060.1-4"/>
    <property type="match status" value="1"/>
</dbReference>
<dbReference type="RefSeq" id="WP_004328285.1">
    <property type="nucleotide sequence ID" value="NZ_BAAFKT010000014.1"/>
</dbReference>
<keyword evidence="5 9" id="KW-0227">DNA damage</keyword>
<dbReference type="SMART" id="SM00518">
    <property type="entry name" value="AP2Ec"/>
    <property type="match status" value="1"/>
</dbReference>
<comment type="cofactor">
    <cofactor evidence="9">
        <name>Zn(2+)</name>
        <dbReference type="ChEBI" id="CHEBI:29105"/>
    </cofactor>
    <text evidence="9">Binds 3 Zn(2+) ions.</text>
</comment>
<dbReference type="EC" id="3.1.21.2" evidence="9"/>
<evidence type="ECO:0000313" key="11">
    <source>
        <dbReference type="EMBL" id="OKY94687.1"/>
    </source>
</evidence>
<keyword evidence="8 9" id="KW-0234">DNA repair</keyword>
<keyword evidence="7 9" id="KW-0862">Zinc</keyword>
<dbReference type="GO" id="GO:0006284">
    <property type="term" value="P:base-excision repair"/>
    <property type="evidence" value="ECO:0007669"/>
    <property type="project" value="TreeGrafter"/>
</dbReference>
<dbReference type="PROSITE" id="PS00730">
    <property type="entry name" value="AP_NUCLEASE_F2_2"/>
    <property type="match status" value="1"/>
</dbReference>
<dbReference type="PROSITE" id="PS00729">
    <property type="entry name" value="AP_NUCLEASE_F2_1"/>
    <property type="match status" value="1"/>
</dbReference>
<dbReference type="InterPro" id="IPR001719">
    <property type="entry name" value="AP_endonuc_2"/>
</dbReference>
<evidence type="ECO:0000256" key="8">
    <source>
        <dbReference type="ARBA" id="ARBA00023204"/>
    </source>
</evidence>
<evidence type="ECO:0000256" key="6">
    <source>
        <dbReference type="ARBA" id="ARBA00022801"/>
    </source>
</evidence>
<organism evidence="11 12">
    <name type="scientific">Alistipes putredinis</name>
    <dbReference type="NCBI Taxonomy" id="28117"/>
    <lineage>
        <taxon>Bacteria</taxon>
        <taxon>Pseudomonadati</taxon>
        <taxon>Bacteroidota</taxon>
        <taxon>Bacteroidia</taxon>
        <taxon>Bacteroidales</taxon>
        <taxon>Rikenellaceae</taxon>
        <taxon>Alistipes</taxon>
    </lineage>
</organism>
<feature type="binding site" evidence="9">
    <location>
        <position position="145"/>
    </location>
    <ligand>
        <name>Zn(2+)</name>
        <dbReference type="ChEBI" id="CHEBI:29105"/>
        <label>1</label>
    </ligand>
</feature>
<dbReference type="CDD" id="cd00019">
    <property type="entry name" value="AP2Ec"/>
    <property type="match status" value="1"/>
</dbReference>
<dbReference type="InterPro" id="IPR013022">
    <property type="entry name" value="Xyl_isomerase-like_TIM-brl"/>
</dbReference>
<dbReference type="Proteomes" id="UP000187417">
    <property type="component" value="Unassembled WGS sequence"/>
</dbReference>
<dbReference type="HAMAP" id="MF_00152">
    <property type="entry name" value="Nfo"/>
    <property type="match status" value="1"/>
</dbReference>
<feature type="binding site" evidence="9">
    <location>
        <position position="109"/>
    </location>
    <ligand>
        <name>Zn(2+)</name>
        <dbReference type="ChEBI" id="CHEBI:29105"/>
        <label>1</label>
    </ligand>
</feature>
<evidence type="ECO:0000259" key="10">
    <source>
        <dbReference type="Pfam" id="PF01261"/>
    </source>
</evidence>
<reference evidence="11 12" key="1">
    <citation type="journal article" date="2016" name="Nat. Biotechnol.">
        <title>Measurement of bacterial replication rates in microbial communities.</title>
        <authorList>
            <person name="Brown C.T."/>
            <person name="Olm M.R."/>
            <person name="Thomas B.C."/>
            <person name="Banfield J.F."/>
        </authorList>
    </citation>
    <scope>NUCLEOTIDE SEQUENCE [LARGE SCALE GENOMIC DNA]</scope>
    <source>
        <strain evidence="11">CAG:67_53_122</strain>
    </source>
</reference>
<comment type="function">
    <text evidence="9">Endonuclease IV plays a role in DNA repair. It cleaves phosphodiester bonds at apurinic or apyrimidinic (AP) sites, generating a 3'-hydroxyl group and a 5'-terminal sugar phosphate.</text>
</comment>
<feature type="binding site" evidence="9">
    <location>
        <position position="69"/>
    </location>
    <ligand>
        <name>Zn(2+)</name>
        <dbReference type="ChEBI" id="CHEBI:29105"/>
        <label>1</label>
    </ligand>
</feature>
<feature type="binding site" evidence="9">
    <location>
        <position position="145"/>
    </location>
    <ligand>
        <name>Zn(2+)</name>
        <dbReference type="ChEBI" id="CHEBI:29105"/>
        <label>2</label>
    </ligand>
</feature>
<dbReference type="GO" id="GO:0003906">
    <property type="term" value="F:DNA-(apurinic or apyrimidinic site) endonuclease activity"/>
    <property type="evidence" value="ECO:0007669"/>
    <property type="project" value="TreeGrafter"/>
</dbReference>
<dbReference type="GeneID" id="73802707"/>
<evidence type="ECO:0000256" key="5">
    <source>
        <dbReference type="ARBA" id="ARBA00022763"/>
    </source>
</evidence>
<keyword evidence="4 9" id="KW-0255">Endonuclease</keyword>
<dbReference type="InterPro" id="IPR036237">
    <property type="entry name" value="Xyl_isomerase-like_sf"/>
</dbReference>
<feature type="binding site" evidence="9">
    <location>
        <position position="179"/>
    </location>
    <ligand>
        <name>Zn(2+)</name>
        <dbReference type="ChEBI" id="CHEBI:29105"/>
        <label>2</label>
    </ligand>
</feature>
<evidence type="ECO:0000256" key="9">
    <source>
        <dbReference type="HAMAP-Rule" id="MF_00152"/>
    </source>
</evidence>
<dbReference type="EMBL" id="MNQH01000025">
    <property type="protein sequence ID" value="OKY94687.1"/>
    <property type="molecule type" value="Genomic_DNA"/>
</dbReference>
<name>A0A1Q6F758_9BACT</name>
<dbReference type="Gene3D" id="3.20.20.150">
    <property type="entry name" value="Divalent-metal-dependent TIM barrel enzymes"/>
    <property type="match status" value="1"/>
</dbReference>
<evidence type="ECO:0000256" key="3">
    <source>
        <dbReference type="ARBA" id="ARBA00022723"/>
    </source>
</evidence>
<comment type="catalytic activity">
    <reaction evidence="9">
        <text>Endonucleolytic cleavage to 5'-phosphooligonucleotide end-products.</text>
        <dbReference type="EC" id="3.1.21.2"/>
    </reaction>
</comment>
<feature type="binding site" evidence="9">
    <location>
        <position position="231"/>
    </location>
    <ligand>
        <name>Zn(2+)</name>
        <dbReference type="ChEBI" id="CHEBI:29105"/>
        <label>3</label>
    </ligand>
</feature>
<dbReference type="Pfam" id="PF01261">
    <property type="entry name" value="AP_endonuc_2"/>
    <property type="match status" value="1"/>
</dbReference>
<dbReference type="PROSITE" id="PS51432">
    <property type="entry name" value="AP_NUCLEASE_F2_4"/>
    <property type="match status" value="1"/>
</dbReference>
<feature type="binding site" evidence="9">
    <location>
        <position position="261"/>
    </location>
    <ligand>
        <name>Zn(2+)</name>
        <dbReference type="ChEBI" id="CHEBI:29105"/>
        <label>2</label>
    </ligand>
</feature>
<dbReference type="AlphaFoldDB" id="A0A1Q6F758"/>
<dbReference type="GO" id="GO:0003677">
    <property type="term" value="F:DNA binding"/>
    <property type="evidence" value="ECO:0007669"/>
    <property type="project" value="InterPro"/>
</dbReference>
<feature type="domain" description="Xylose isomerase-like TIM barrel" evidence="10">
    <location>
        <begin position="21"/>
        <end position="276"/>
    </location>
</feature>
<comment type="caution">
    <text evidence="11">The sequence shown here is derived from an EMBL/GenBank/DDBJ whole genome shotgun (WGS) entry which is preliminary data.</text>
</comment>
<dbReference type="PANTHER" id="PTHR21445:SF0">
    <property type="entry name" value="APURINIC-APYRIMIDINIC ENDONUCLEASE"/>
    <property type="match status" value="1"/>
</dbReference>
<feature type="binding site" evidence="9">
    <location>
        <position position="182"/>
    </location>
    <ligand>
        <name>Zn(2+)</name>
        <dbReference type="ChEBI" id="CHEBI:29105"/>
        <label>3</label>
    </ligand>
</feature>
<dbReference type="FunFam" id="3.20.20.150:FF:000001">
    <property type="entry name" value="Probable endonuclease 4"/>
    <property type="match status" value="1"/>
</dbReference>
<dbReference type="GO" id="GO:0008081">
    <property type="term" value="F:phosphoric diester hydrolase activity"/>
    <property type="evidence" value="ECO:0007669"/>
    <property type="project" value="TreeGrafter"/>
</dbReference>
<comment type="similarity">
    <text evidence="1 9">Belongs to the AP endonuclease 2 family.</text>
</comment>
<keyword evidence="2 9" id="KW-0540">Nuclease</keyword>
<gene>
    <name evidence="9" type="primary">nfo</name>
    <name evidence="11" type="ORF">BHV66_04900</name>
</gene>
<dbReference type="InterPro" id="IPR018246">
    <property type="entry name" value="AP_endonuc_F2_Zn_BS"/>
</dbReference>
<feature type="binding site" evidence="9">
    <location>
        <position position="216"/>
    </location>
    <ligand>
        <name>Zn(2+)</name>
        <dbReference type="ChEBI" id="CHEBI:29105"/>
        <label>2</label>
    </ligand>
</feature>
<sequence>MKYFGAHVSAAGGPENAPLNAHKIGATGFALFTKNQRQWSAPPLTPAQIAAFGENCRAGGYAPRSILPHDSYLINLGHPEREGLEKSRTAFIDEMSRCQALGLDRLNFHPGSHLNRISTEECLDRIAESINIALDRTQGVTAVIENTAGQGSNLGFRFEHLAYIIDKVEDKSRVGICIDTCHAFTAGYDLRTAAACDATFSELDRIVGLKYLRGMHLNDTLKTLGSHVDRHAPLGEGVLGIECFRYIARDSRFDDMPLILETPDESRWAEEIAELKRFSEE</sequence>
<dbReference type="STRING" id="28117.BHV66_04900"/>
<evidence type="ECO:0000256" key="2">
    <source>
        <dbReference type="ARBA" id="ARBA00022722"/>
    </source>
</evidence>
<evidence type="ECO:0000256" key="7">
    <source>
        <dbReference type="ARBA" id="ARBA00022833"/>
    </source>
</evidence>
<keyword evidence="6 9" id="KW-0378">Hydrolase</keyword>
<keyword evidence="3 9" id="KW-0479">Metal-binding</keyword>
<dbReference type="PANTHER" id="PTHR21445">
    <property type="entry name" value="ENDONUCLEASE IV ENDODEOXYRIBONUCLEASE IV"/>
    <property type="match status" value="1"/>
</dbReference>
<evidence type="ECO:0000256" key="4">
    <source>
        <dbReference type="ARBA" id="ARBA00022759"/>
    </source>
</evidence>
<protein>
    <recommendedName>
        <fullName evidence="9">Probable endonuclease 4</fullName>
        <ecNumber evidence="9">3.1.21.2</ecNumber>
    </recommendedName>
    <alternativeName>
        <fullName evidence="9">Endodeoxyribonuclease IV</fullName>
    </alternativeName>
    <alternativeName>
        <fullName evidence="9">Endonuclease IV</fullName>
    </alternativeName>
</protein>
<dbReference type="NCBIfam" id="TIGR00587">
    <property type="entry name" value="nfo"/>
    <property type="match status" value="1"/>
</dbReference>
<evidence type="ECO:0000256" key="1">
    <source>
        <dbReference type="ARBA" id="ARBA00005340"/>
    </source>
</evidence>
<proteinExistence type="inferred from homology"/>
<evidence type="ECO:0000313" key="12">
    <source>
        <dbReference type="Proteomes" id="UP000187417"/>
    </source>
</evidence>
<dbReference type="SUPFAM" id="SSF51658">
    <property type="entry name" value="Xylose isomerase-like"/>
    <property type="match status" value="1"/>
</dbReference>
<dbReference type="GO" id="GO:0008833">
    <property type="term" value="F:deoxyribonuclease IV (phage-T4-induced) activity"/>
    <property type="evidence" value="ECO:0007669"/>
    <property type="project" value="UniProtKB-UniRule"/>
</dbReference>
<feature type="binding site" evidence="9">
    <location>
        <position position="229"/>
    </location>
    <ligand>
        <name>Zn(2+)</name>
        <dbReference type="ChEBI" id="CHEBI:29105"/>
        <label>3</label>
    </ligand>
</feature>
<dbReference type="GO" id="GO:0008270">
    <property type="term" value="F:zinc ion binding"/>
    <property type="evidence" value="ECO:0007669"/>
    <property type="project" value="UniProtKB-UniRule"/>
</dbReference>